<sequence length="437" mass="48970">MGRNAARRAGSSSTTAATSDTDTVLASQIGALATANTGLYYMLYKRQRSVHFQFYTSPHNHLSGQRNEMEACDTICKNRSLPMPITTSGGQRRFVEFAAPLEGIPEQIFLCQFINGLEEMIRVELRLINSMTLSKAMEVASKIEVKNRVTKKERSYSIGRKLTNNYSTPLNVDGKSHSTSPIGSGGSFSATSRVNSSKPASDYRKLLDKEVQQRRALGLYFRCDEKYDPGHKCKKNEINVLLVQEETLDEATIVTQWGLVERIDKRQIQNRKRITSAIDSGSIRCDPSACSRCEERAHAYFLFSFDPFSSAPGSLVKLLIQFETDLYHIESEMKTLNETEVAENIEVHLNSVVGLTNPKTMKVEGRIVDLKVVVLIDSGATYNFISMEMVNKLKLKEEVINEYTITLGSGNKEKGNRICKGVTILLPEVEVKDDFFL</sequence>
<accession>A0AA38SNR5</accession>
<reference evidence="2" key="1">
    <citation type="submission" date="2023-03" db="EMBL/GenBank/DDBJ databases">
        <title>Chromosome-scale reference genome and RAD-based genetic map of yellow starthistle (Centaurea solstitialis) reveal putative structural variation and QTLs associated with invader traits.</title>
        <authorList>
            <person name="Reatini B."/>
            <person name="Cang F.A."/>
            <person name="Jiang Q."/>
            <person name="Mckibben M.T.W."/>
            <person name="Barker M.S."/>
            <person name="Rieseberg L.H."/>
            <person name="Dlugosch K.M."/>
        </authorList>
    </citation>
    <scope>NUCLEOTIDE SEQUENCE</scope>
    <source>
        <strain evidence="2">CAN-66</strain>
        <tissue evidence="2">Leaf</tissue>
    </source>
</reference>
<dbReference type="Pfam" id="PF08284">
    <property type="entry name" value="RVP_2"/>
    <property type="match status" value="1"/>
</dbReference>
<comment type="caution">
    <text evidence="2">The sequence shown here is derived from an EMBL/GenBank/DDBJ whole genome shotgun (WGS) entry which is preliminary data.</text>
</comment>
<keyword evidence="3" id="KW-1185">Reference proteome</keyword>
<dbReference type="AlphaFoldDB" id="A0AA38SNR5"/>
<feature type="compositionally biased region" description="Polar residues" evidence="1">
    <location>
        <begin position="177"/>
        <end position="197"/>
    </location>
</feature>
<gene>
    <name evidence="2" type="ORF">OSB04_028744</name>
</gene>
<dbReference type="Gene3D" id="2.40.70.10">
    <property type="entry name" value="Acid Proteases"/>
    <property type="match status" value="1"/>
</dbReference>
<name>A0AA38SNR5_9ASTR</name>
<dbReference type="InterPro" id="IPR021109">
    <property type="entry name" value="Peptidase_aspartic_dom_sf"/>
</dbReference>
<evidence type="ECO:0000256" key="1">
    <source>
        <dbReference type="SAM" id="MobiDB-lite"/>
    </source>
</evidence>
<dbReference type="CDD" id="cd00303">
    <property type="entry name" value="retropepsin_like"/>
    <property type="match status" value="1"/>
</dbReference>
<proteinExistence type="predicted"/>
<protein>
    <submittedName>
        <fullName evidence="2">Uncharacterized protein</fullName>
    </submittedName>
</protein>
<evidence type="ECO:0000313" key="2">
    <source>
        <dbReference type="EMBL" id="KAJ9542238.1"/>
    </source>
</evidence>
<feature type="region of interest" description="Disordered" evidence="1">
    <location>
        <begin position="169"/>
        <end position="197"/>
    </location>
</feature>
<organism evidence="2 3">
    <name type="scientific">Centaurea solstitialis</name>
    <name type="common">yellow star-thistle</name>
    <dbReference type="NCBI Taxonomy" id="347529"/>
    <lineage>
        <taxon>Eukaryota</taxon>
        <taxon>Viridiplantae</taxon>
        <taxon>Streptophyta</taxon>
        <taxon>Embryophyta</taxon>
        <taxon>Tracheophyta</taxon>
        <taxon>Spermatophyta</taxon>
        <taxon>Magnoliopsida</taxon>
        <taxon>eudicotyledons</taxon>
        <taxon>Gunneridae</taxon>
        <taxon>Pentapetalae</taxon>
        <taxon>asterids</taxon>
        <taxon>campanulids</taxon>
        <taxon>Asterales</taxon>
        <taxon>Asteraceae</taxon>
        <taxon>Carduoideae</taxon>
        <taxon>Cardueae</taxon>
        <taxon>Centaureinae</taxon>
        <taxon>Centaurea</taxon>
    </lineage>
</organism>
<evidence type="ECO:0000313" key="3">
    <source>
        <dbReference type="Proteomes" id="UP001172457"/>
    </source>
</evidence>
<dbReference type="Proteomes" id="UP001172457">
    <property type="component" value="Chromosome 7"/>
</dbReference>
<dbReference type="EMBL" id="JARYMX010000007">
    <property type="protein sequence ID" value="KAJ9542238.1"/>
    <property type="molecule type" value="Genomic_DNA"/>
</dbReference>